<evidence type="ECO:0000256" key="1">
    <source>
        <dbReference type="SAM" id="SignalP"/>
    </source>
</evidence>
<protein>
    <submittedName>
        <fullName evidence="2">Uncharacterized protein</fullName>
    </submittedName>
</protein>
<accession>A0AAN9GG71</accession>
<organism evidence="2 3">
    <name type="scientific">Littorina saxatilis</name>
    <dbReference type="NCBI Taxonomy" id="31220"/>
    <lineage>
        <taxon>Eukaryota</taxon>
        <taxon>Metazoa</taxon>
        <taxon>Spiralia</taxon>
        <taxon>Lophotrochozoa</taxon>
        <taxon>Mollusca</taxon>
        <taxon>Gastropoda</taxon>
        <taxon>Caenogastropoda</taxon>
        <taxon>Littorinimorpha</taxon>
        <taxon>Littorinoidea</taxon>
        <taxon>Littorinidae</taxon>
        <taxon>Littorina</taxon>
    </lineage>
</organism>
<feature type="signal peptide" evidence="1">
    <location>
        <begin position="1"/>
        <end position="20"/>
    </location>
</feature>
<sequence>MASRILLVLLIATLMNGVFLLPIDDDDDERRDARLFALHGVHDQDNIWDTICDRIRLVPALQKGFSFTAVKAAFKIVDQHNPENVGDGVLDEKEFNMFAGLMRIARYCSKMDVAKAAAGTAH</sequence>
<dbReference type="Proteomes" id="UP001374579">
    <property type="component" value="Unassembled WGS sequence"/>
</dbReference>
<keyword evidence="1" id="KW-0732">Signal</keyword>
<dbReference type="EMBL" id="JBAMIC010000007">
    <property type="protein sequence ID" value="KAK7105605.1"/>
    <property type="molecule type" value="Genomic_DNA"/>
</dbReference>
<feature type="chain" id="PRO_5042957359" evidence="1">
    <location>
        <begin position="21"/>
        <end position="122"/>
    </location>
</feature>
<comment type="caution">
    <text evidence="2">The sequence shown here is derived from an EMBL/GenBank/DDBJ whole genome shotgun (WGS) entry which is preliminary data.</text>
</comment>
<name>A0AAN9GG71_9CAEN</name>
<reference evidence="2 3" key="1">
    <citation type="submission" date="2024-02" db="EMBL/GenBank/DDBJ databases">
        <title>Chromosome-scale genome assembly of the rough periwinkle Littorina saxatilis.</title>
        <authorList>
            <person name="De Jode A."/>
            <person name="Faria R."/>
            <person name="Formenti G."/>
            <person name="Sims Y."/>
            <person name="Smith T.P."/>
            <person name="Tracey A."/>
            <person name="Wood J.M.D."/>
            <person name="Zagrodzka Z.B."/>
            <person name="Johannesson K."/>
            <person name="Butlin R.K."/>
            <person name="Leder E.H."/>
        </authorList>
    </citation>
    <scope>NUCLEOTIDE SEQUENCE [LARGE SCALE GENOMIC DNA]</scope>
    <source>
        <strain evidence="2">Snail1</strain>
        <tissue evidence="2">Muscle</tissue>
    </source>
</reference>
<dbReference type="AlphaFoldDB" id="A0AAN9GG71"/>
<proteinExistence type="predicted"/>
<keyword evidence="3" id="KW-1185">Reference proteome</keyword>
<gene>
    <name evidence="2" type="ORF">V1264_016964</name>
</gene>
<evidence type="ECO:0000313" key="2">
    <source>
        <dbReference type="EMBL" id="KAK7105605.1"/>
    </source>
</evidence>
<evidence type="ECO:0000313" key="3">
    <source>
        <dbReference type="Proteomes" id="UP001374579"/>
    </source>
</evidence>